<feature type="compositionally biased region" description="Basic and acidic residues" evidence="1">
    <location>
        <begin position="301"/>
        <end position="332"/>
    </location>
</feature>
<sequence length="332" mass="36135">MTRSTFTTITPLPSDISREHVVDFLHDHLAMIDLNPLIIERHQIPPPPHAPEDEKKCVWYSMTDRIDYLPGGLVSGQVSYTAAFFDSPDGLQTHSYAPMGLDLRGRWSVGGTMPGERPQPVELGLGAPTTGLYLREDVDMRCNMLMVGFVKKTIKKSHGTLVEKLSQKTSMKMARHSMQNFGSSSPGSLQTPTPTGSESSAVPPMGPLLPPAVSNDQRGFALDLSSPPAYGHGTPSSSSNLGNISVHPQRSGGLVPPGQPQRLDSNQSGLGHAGTVYRGNSRPDHYTEFSGQNPYANSRTPYDERENFAELDDGTHNHPRHYEEKSGPAELA</sequence>
<keyword evidence="4" id="KW-1185">Reference proteome</keyword>
<dbReference type="AlphaFoldDB" id="A0A8H5KFF2"/>
<accession>A0A8H5KFF2</accession>
<feature type="domain" description="DUF7053" evidence="2">
    <location>
        <begin position="2"/>
        <end position="169"/>
    </location>
</feature>
<evidence type="ECO:0000259" key="2">
    <source>
        <dbReference type="Pfam" id="PF23155"/>
    </source>
</evidence>
<protein>
    <recommendedName>
        <fullName evidence="2">DUF7053 domain-containing protein</fullName>
    </recommendedName>
</protein>
<comment type="caution">
    <text evidence="3">The sequence shown here is derived from an EMBL/GenBank/DDBJ whole genome shotgun (WGS) entry which is preliminary data.</text>
</comment>
<proteinExistence type="predicted"/>
<evidence type="ECO:0000256" key="1">
    <source>
        <dbReference type="SAM" id="MobiDB-lite"/>
    </source>
</evidence>
<organism evidence="3 4">
    <name type="scientific">Fusarium pseudocircinatum</name>
    <dbReference type="NCBI Taxonomy" id="56676"/>
    <lineage>
        <taxon>Eukaryota</taxon>
        <taxon>Fungi</taxon>
        <taxon>Dikarya</taxon>
        <taxon>Ascomycota</taxon>
        <taxon>Pezizomycotina</taxon>
        <taxon>Sordariomycetes</taxon>
        <taxon>Hypocreomycetidae</taxon>
        <taxon>Hypocreales</taxon>
        <taxon>Nectriaceae</taxon>
        <taxon>Fusarium</taxon>
        <taxon>Fusarium fujikuroi species complex</taxon>
    </lineage>
</organism>
<feature type="compositionally biased region" description="Polar residues" evidence="1">
    <location>
        <begin position="178"/>
        <end position="200"/>
    </location>
</feature>
<evidence type="ECO:0000313" key="3">
    <source>
        <dbReference type="EMBL" id="KAF5572284.1"/>
    </source>
</evidence>
<gene>
    <name evidence="3" type="ORF">FPCIR_14318</name>
</gene>
<evidence type="ECO:0000313" key="4">
    <source>
        <dbReference type="Proteomes" id="UP000546213"/>
    </source>
</evidence>
<reference evidence="3 4" key="1">
    <citation type="submission" date="2020-05" db="EMBL/GenBank/DDBJ databases">
        <title>Identification and distribution of gene clusters putatively required for synthesis of sphingolipid metabolism inhibitors in phylogenetically diverse species of the filamentous fungus Fusarium.</title>
        <authorList>
            <person name="Kim H.-S."/>
            <person name="Busman M."/>
            <person name="Brown D.W."/>
            <person name="Divon H."/>
            <person name="Uhlig S."/>
            <person name="Proctor R.H."/>
        </authorList>
    </citation>
    <scope>NUCLEOTIDE SEQUENCE [LARGE SCALE GENOMIC DNA]</scope>
    <source>
        <strain evidence="3 4">NRRL 36939</strain>
    </source>
</reference>
<feature type="compositionally biased region" description="Polar residues" evidence="1">
    <location>
        <begin position="289"/>
        <end position="300"/>
    </location>
</feature>
<feature type="region of interest" description="Disordered" evidence="1">
    <location>
        <begin position="178"/>
        <end position="332"/>
    </location>
</feature>
<dbReference type="Pfam" id="PF23155">
    <property type="entry name" value="DUF7053"/>
    <property type="match status" value="1"/>
</dbReference>
<dbReference type="EMBL" id="JAAOAS010000812">
    <property type="protein sequence ID" value="KAF5572284.1"/>
    <property type="molecule type" value="Genomic_DNA"/>
</dbReference>
<dbReference type="Proteomes" id="UP000546213">
    <property type="component" value="Unassembled WGS sequence"/>
</dbReference>
<dbReference type="PANTHER" id="PTHR38117:SF2">
    <property type="entry name" value="NACHT AND WD40 DOMAIN PROTEIN"/>
    <property type="match status" value="1"/>
</dbReference>
<dbReference type="InterPro" id="IPR055481">
    <property type="entry name" value="DUF7053"/>
</dbReference>
<dbReference type="OrthoDB" id="3246050at2759"/>
<feature type="compositionally biased region" description="Polar residues" evidence="1">
    <location>
        <begin position="234"/>
        <end position="248"/>
    </location>
</feature>
<dbReference type="PANTHER" id="PTHR38117">
    <property type="entry name" value="NACHT AND WD40 DOMAIN PROTEIN"/>
    <property type="match status" value="1"/>
</dbReference>
<name>A0A8H5KFF2_9HYPO</name>